<feature type="transmembrane region" description="Helical" evidence="1">
    <location>
        <begin position="305"/>
        <end position="322"/>
    </location>
</feature>
<feature type="transmembrane region" description="Helical" evidence="1">
    <location>
        <begin position="240"/>
        <end position="257"/>
    </location>
</feature>
<reference evidence="4" key="1">
    <citation type="journal article" date="2019" name="Int. J. Syst. Evol. Microbiol.">
        <title>The Global Catalogue of Microorganisms (GCM) 10K type strain sequencing project: providing services to taxonomists for standard genome sequencing and annotation.</title>
        <authorList>
            <consortium name="The Broad Institute Genomics Platform"/>
            <consortium name="The Broad Institute Genome Sequencing Center for Infectious Disease"/>
            <person name="Wu L."/>
            <person name="Ma J."/>
        </authorList>
    </citation>
    <scope>NUCLEOTIDE SEQUENCE [LARGE SCALE GENOMIC DNA]</scope>
    <source>
        <strain evidence="4">CGMCC 1.13718</strain>
    </source>
</reference>
<protein>
    <submittedName>
        <fullName evidence="3">DUF2157 domain-containing protein</fullName>
    </submittedName>
</protein>
<feature type="transmembrane region" description="Helical" evidence="1">
    <location>
        <begin position="109"/>
        <end position="130"/>
    </location>
</feature>
<keyword evidence="4" id="KW-1185">Reference proteome</keyword>
<feature type="domain" description="DUF2157" evidence="2">
    <location>
        <begin position="17"/>
        <end position="159"/>
    </location>
</feature>
<evidence type="ECO:0000259" key="2">
    <source>
        <dbReference type="Pfam" id="PF09925"/>
    </source>
</evidence>
<feature type="transmembrane region" description="Helical" evidence="1">
    <location>
        <begin position="329"/>
        <end position="349"/>
    </location>
</feature>
<gene>
    <name evidence="3" type="ORF">ACFQBM_19380</name>
</gene>
<evidence type="ECO:0000256" key="1">
    <source>
        <dbReference type="SAM" id="Phobius"/>
    </source>
</evidence>
<keyword evidence="1" id="KW-0472">Membrane</keyword>
<sequence length="438" mass="48643">MRLIRLLKNDLAREAGDWVEEGLISESQAELICDRYGVDYQQARSRSFGYQVLVGLGYLFIGLAIITLLGANWDEIPRALRMWGLIALTVTTQGIALRQYLAGDRSAGVGLFLLGNLFFGASIILIAQIYHLGEHMPDGVFWWALGCLPFALLTKNPWLALQANILALIWFFLEVNYGFYPALLPLFILSSVYVLSRGRQSIVLLLVVLASTGFWVEYSLAAFWREADQFFLFDLQAENLAVAVALFVLLFAFSHWLSRQRSPVAKDYAAVISIWCLRFALLLMLVLSFAEPWEGLLDAHWNHPFSMWFAIALLGGLALLPASRAGRLLSCTLLLVVFALLLLAVTISGNDEHAIYFQVAANFALVGSGIWLIVRGIHGGISHYFFLGVAAILVTALLRYIDLIGDYMGGALVFTLFAVLLLGAARYWKKHQSGEGTP</sequence>
<feature type="transmembrane region" description="Helical" evidence="1">
    <location>
        <begin position="202"/>
        <end position="220"/>
    </location>
</feature>
<dbReference type="EMBL" id="JBHSVR010000001">
    <property type="protein sequence ID" value="MFC6635442.1"/>
    <property type="molecule type" value="Genomic_DNA"/>
</dbReference>
<dbReference type="InterPro" id="IPR018677">
    <property type="entry name" value="DUF2157"/>
</dbReference>
<dbReference type="Pfam" id="PF09925">
    <property type="entry name" value="DUF2157"/>
    <property type="match status" value="1"/>
</dbReference>
<proteinExistence type="predicted"/>
<feature type="transmembrane region" description="Helical" evidence="1">
    <location>
        <begin position="269"/>
        <end position="290"/>
    </location>
</feature>
<accession>A0ABW1YRN6</accession>
<feature type="transmembrane region" description="Helical" evidence="1">
    <location>
        <begin position="79"/>
        <end position="97"/>
    </location>
</feature>
<feature type="transmembrane region" description="Helical" evidence="1">
    <location>
        <begin position="355"/>
        <end position="374"/>
    </location>
</feature>
<keyword evidence="1" id="KW-0812">Transmembrane</keyword>
<comment type="caution">
    <text evidence="3">The sequence shown here is derived from an EMBL/GenBank/DDBJ whole genome shotgun (WGS) entry which is preliminary data.</text>
</comment>
<dbReference type="RefSeq" id="WP_193194764.1">
    <property type="nucleotide sequence ID" value="NZ_JACZFR010000066.1"/>
</dbReference>
<feature type="transmembrane region" description="Helical" evidence="1">
    <location>
        <begin position="381"/>
        <end position="401"/>
    </location>
</feature>
<evidence type="ECO:0000313" key="3">
    <source>
        <dbReference type="EMBL" id="MFC6635442.1"/>
    </source>
</evidence>
<organism evidence="3 4">
    <name type="scientific">Microbulbifer taiwanensis</name>
    <dbReference type="NCBI Taxonomy" id="986746"/>
    <lineage>
        <taxon>Bacteria</taxon>
        <taxon>Pseudomonadati</taxon>
        <taxon>Pseudomonadota</taxon>
        <taxon>Gammaproteobacteria</taxon>
        <taxon>Cellvibrionales</taxon>
        <taxon>Microbulbiferaceae</taxon>
        <taxon>Microbulbifer</taxon>
    </lineage>
</organism>
<keyword evidence="1" id="KW-1133">Transmembrane helix</keyword>
<feature type="transmembrane region" description="Helical" evidence="1">
    <location>
        <begin position="52"/>
        <end position="73"/>
    </location>
</feature>
<name>A0ABW1YRN6_9GAMM</name>
<dbReference type="Proteomes" id="UP001596425">
    <property type="component" value="Unassembled WGS sequence"/>
</dbReference>
<feature type="transmembrane region" description="Helical" evidence="1">
    <location>
        <begin position="407"/>
        <end position="428"/>
    </location>
</feature>
<evidence type="ECO:0000313" key="4">
    <source>
        <dbReference type="Proteomes" id="UP001596425"/>
    </source>
</evidence>